<gene>
    <name evidence="2" type="ORF">POCTA_138.1.T1360210</name>
</gene>
<protein>
    <recommendedName>
        <fullName evidence="4">B30.2/SPRY domain-containing protein</fullName>
    </recommendedName>
</protein>
<accession>A0A8S1XWT4</accession>
<evidence type="ECO:0008006" key="4">
    <source>
        <dbReference type="Google" id="ProtNLM"/>
    </source>
</evidence>
<sequence>MNQILCKYHPDNQAIFLLWNSETLKIACEECYENFSNSDYGQKFKKLTIRKALKEPDYFIKQFDLDEKSKTIMSSLENIPETILTELIEKIEKSIQEMSIILEKVIIEMKDRVCLLIQSRNQLRYNLEKNSYYSQFIKLIDNLNSQQFVTHEFVNEAENKIKELFLQINNNKAVFNSEVQEQLNLPKLAKQAGISQINELQNRMNQFRREIHPFLVHNYNKSLTFSKVHKNMHCLISQNGKTVETSLNCYQSCLCDQMIPNYGVTQFAFLIVELTNVMIGVGNKSIVESRKYELCNNLGGGAYSISNSGQCYSHDQIINNKSTGFGFSKNDIIIVEIDISDKYIKWTKQSTNQSFVMAINTTLNLQPCLQFIGKGKVEIIDFYSHGKQEKK</sequence>
<keyword evidence="3" id="KW-1185">Reference proteome</keyword>
<name>A0A8S1XWT4_PAROT</name>
<feature type="coiled-coil region" evidence="1">
    <location>
        <begin position="154"/>
        <end position="210"/>
    </location>
</feature>
<dbReference type="EMBL" id="CAJJDP010000137">
    <property type="protein sequence ID" value="CAD8205981.1"/>
    <property type="molecule type" value="Genomic_DNA"/>
</dbReference>
<proteinExistence type="predicted"/>
<evidence type="ECO:0000256" key="1">
    <source>
        <dbReference type="SAM" id="Coils"/>
    </source>
</evidence>
<dbReference type="Proteomes" id="UP000683925">
    <property type="component" value="Unassembled WGS sequence"/>
</dbReference>
<evidence type="ECO:0000313" key="2">
    <source>
        <dbReference type="EMBL" id="CAD8205981.1"/>
    </source>
</evidence>
<keyword evidence="1" id="KW-0175">Coiled coil</keyword>
<dbReference type="OrthoDB" id="317827at2759"/>
<dbReference type="AlphaFoldDB" id="A0A8S1XWT4"/>
<evidence type="ECO:0000313" key="3">
    <source>
        <dbReference type="Proteomes" id="UP000683925"/>
    </source>
</evidence>
<reference evidence="2" key="1">
    <citation type="submission" date="2021-01" db="EMBL/GenBank/DDBJ databases">
        <authorList>
            <consortium name="Genoscope - CEA"/>
            <person name="William W."/>
        </authorList>
    </citation>
    <scope>NUCLEOTIDE SEQUENCE</scope>
</reference>
<dbReference type="OMA" id="QFYCGIC"/>
<comment type="caution">
    <text evidence="2">The sequence shown here is derived from an EMBL/GenBank/DDBJ whole genome shotgun (WGS) entry which is preliminary data.</text>
</comment>
<organism evidence="2 3">
    <name type="scientific">Paramecium octaurelia</name>
    <dbReference type="NCBI Taxonomy" id="43137"/>
    <lineage>
        <taxon>Eukaryota</taxon>
        <taxon>Sar</taxon>
        <taxon>Alveolata</taxon>
        <taxon>Ciliophora</taxon>
        <taxon>Intramacronucleata</taxon>
        <taxon>Oligohymenophorea</taxon>
        <taxon>Peniculida</taxon>
        <taxon>Parameciidae</taxon>
        <taxon>Paramecium</taxon>
    </lineage>
</organism>